<evidence type="ECO:0000256" key="4">
    <source>
        <dbReference type="ARBA" id="ARBA00022692"/>
    </source>
</evidence>
<feature type="transmembrane region" description="Helical" evidence="7">
    <location>
        <begin position="260"/>
        <end position="283"/>
    </location>
</feature>
<keyword evidence="10" id="KW-1185">Reference proteome</keyword>
<dbReference type="PANTHER" id="PTHR43266">
    <property type="entry name" value="MACROLIDE-EFFLUX PROTEIN"/>
    <property type="match status" value="1"/>
</dbReference>
<reference evidence="9 10" key="1">
    <citation type="journal article" date="2018" name="J. Microbiol.">
        <title>Bacillus spongiae sp. nov., isolated from sponge of Jeju Island.</title>
        <authorList>
            <person name="Lee G.E."/>
            <person name="Im W.T."/>
            <person name="Park J.S."/>
        </authorList>
    </citation>
    <scope>NUCLEOTIDE SEQUENCE [LARGE SCALE GENOMIC DNA]</scope>
    <source>
        <strain evidence="9 10">135PIL107-10</strain>
    </source>
</reference>
<feature type="transmembrane region" description="Helical" evidence="7">
    <location>
        <begin position="363"/>
        <end position="386"/>
    </location>
</feature>
<evidence type="ECO:0000259" key="8">
    <source>
        <dbReference type="PROSITE" id="PS50850"/>
    </source>
</evidence>
<feature type="transmembrane region" description="Helical" evidence="7">
    <location>
        <begin position="107"/>
        <end position="127"/>
    </location>
</feature>
<evidence type="ECO:0000256" key="3">
    <source>
        <dbReference type="ARBA" id="ARBA00022475"/>
    </source>
</evidence>
<name>A0ABU8HBS9_9BACI</name>
<comment type="caution">
    <text evidence="9">The sequence shown here is derived from an EMBL/GenBank/DDBJ whole genome shotgun (WGS) entry which is preliminary data.</text>
</comment>
<dbReference type="Pfam" id="PF07690">
    <property type="entry name" value="MFS_1"/>
    <property type="match status" value="1"/>
</dbReference>
<accession>A0ABU8HBS9</accession>
<feature type="transmembrane region" description="Helical" evidence="7">
    <location>
        <begin position="20"/>
        <end position="44"/>
    </location>
</feature>
<keyword evidence="6 7" id="KW-0472">Membrane</keyword>
<feature type="domain" description="Major facilitator superfamily (MFS) profile" evidence="8">
    <location>
        <begin position="176"/>
        <end position="430"/>
    </location>
</feature>
<sequence length="430" mass="47936">MRNILTQIFDPKSDMKNLILISFGSIVSLFGSFVFSFAISLYVLTMTGSAFSFATNLLLSIIPTILLGPVAGVMTDRLNRKFILVFSDVLSGALLLVLYIISLYELHLYSIYVMTFLLNVIGTFASVSIESSKPNIVDEKNLIKINAITRMTFSLSYTLGPIIGGMAFAFVDIQTFILINAISFFIASISECFINFRFNEKNSHQKEKHHFLLELKEGFSYIFSQKKIRGIIVLSILVNFFITLSSTIPVPYIITNVLKLPSLSFGIIEAAFPLGMLIGSIFIGKFISMINVHKFLILMTMIISSLTILISGPLLFNQTYHLIFYTIFYCLLNVGFGISSSFVDIPIITMIQRMVPDQLRGRVISTGLTIVKAIVPIAMILSGSLLTILSPFWLPLIGGLTLLSISIYMYFTKEIRAISLRDATHKAETS</sequence>
<comment type="subcellular location">
    <subcellularLocation>
        <location evidence="1">Cell membrane</location>
        <topology evidence="1">Multi-pass membrane protein</topology>
    </subcellularLocation>
</comment>
<dbReference type="RefSeq" id="WP_336586027.1">
    <property type="nucleotide sequence ID" value="NZ_JBBAXC010000004.1"/>
</dbReference>
<protein>
    <submittedName>
        <fullName evidence="9">MFS transporter</fullName>
    </submittedName>
</protein>
<feature type="transmembrane region" description="Helical" evidence="7">
    <location>
        <begin position="50"/>
        <end position="70"/>
    </location>
</feature>
<evidence type="ECO:0000256" key="1">
    <source>
        <dbReference type="ARBA" id="ARBA00004651"/>
    </source>
</evidence>
<dbReference type="PANTHER" id="PTHR43266:SF9">
    <property type="entry name" value="PERMEASE, MAJOR FACILITATOR SUPERFAMILY-RELATED"/>
    <property type="match status" value="1"/>
</dbReference>
<gene>
    <name evidence="9" type="ORF">WAK64_05905</name>
</gene>
<dbReference type="InterPro" id="IPR036259">
    <property type="entry name" value="MFS_trans_sf"/>
</dbReference>
<dbReference type="EMBL" id="JBBAXC010000004">
    <property type="protein sequence ID" value="MEI5906589.1"/>
    <property type="molecule type" value="Genomic_DNA"/>
</dbReference>
<dbReference type="Proteomes" id="UP001312865">
    <property type="component" value="Unassembled WGS sequence"/>
</dbReference>
<keyword evidence="3" id="KW-1003">Cell membrane</keyword>
<dbReference type="SUPFAM" id="SSF103473">
    <property type="entry name" value="MFS general substrate transporter"/>
    <property type="match status" value="1"/>
</dbReference>
<dbReference type="CDD" id="cd06173">
    <property type="entry name" value="MFS_MefA_like"/>
    <property type="match status" value="1"/>
</dbReference>
<evidence type="ECO:0000256" key="7">
    <source>
        <dbReference type="SAM" id="Phobius"/>
    </source>
</evidence>
<dbReference type="PROSITE" id="PS50850">
    <property type="entry name" value="MFS"/>
    <property type="match status" value="1"/>
</dbReference>
<dbReference type="InterPro" id="IPR011701">
    <property type="entry name" value="MFS"/>
</dbReference>
<feature type="transmembrane region" description="Helical" evidence="7">
    <location>
        <begin position="295"/>
        <end position="316"/>
    </location>
</feature>
<feature type="transmembrane region" description="Helical" evidence="7">
    <location>
        <begin position="148"/>
        <end position="171"/>
    </location>
</feature>
<dbReference type="Gene3D" id="1.20.1250.20">
    <property type="entry name" value="MFS general substrate transporter like domains"/>
    <property type="match status" value="1"/>
</dbReference>
<feature type="transmembrane region" description="Helical" evidence="7">
    <location>
        <begin position="82"/>
        <end position="101"/>
    </location>
</feature>
<keyword evidence="5 7" id="KW-1133">Transmembrane helix</keyword>
<feature type="transmembrane region" description="Helical" evidence="7">
    <location>
        <begin position="392"/>
        <end position="411"/>
    </location>
</feature>
<organism evidence="9 10">
    <name type="scientific">Bacillus spongiae</name>
    <dbReference type="NCBI Taxonomy" id="2683610"/>
    <lineage>
        <taxon>Bacteria</taxon>
        <taxon>Bacillati</taxon>
        <taxon>Bacillota</taxon>
        <taxon>Bacilli</taxon>
        <taxon>Bacillales</taxon>
        <taxon>Bacillaceae</taxon>
        <taxon>Bacillus</taxon>
    </lineage>
</organism>
<feature type="transmembrane region" description="Helical" evidence="7">
    <location>
        <begin position="322"/>
        <end position="343"/>
    </location>
</feature>
<evidence type="ECO:0000313" key="9">
    <source>
        <dbReference type="EMBL" id="MEI5906589.1"/>
    </source>
</evidence>
<evidence type="ECO:0000313" key="10">
    <source>
        <dbReference type="Proteomes" id="UP001312865"/>
    </source>
</evidence>
<proteinExistence type="predicted"/>
<keyword evidence="4 7" id="KW-0812">Transmembrane</keyword>
<evidence type="ECO:0000256" key="5">
    <source>
        <dbReference type="ARBA" id="ARBA00022989"/>
    </source>
</evidence>
<dbReference type="InterPro" id="IPR020846">
    <property type="entry name" value="MFS_dom"/>
</dbReference>
<evidence type="ECO:0000256" key="2">
    <source>
        <dbReference type="ARBA" id="ARBA00022448"/>
    </source>
</evidence>
<feature type="transmembrane region" description="Helical" evidence="7">
    <location>
        <begin position="177"/>
        <end position="198"/>
    </location>
</feature>
<evidence type="ECO:0000256" key="6">
    <source>
        <dbReference type="ARBA" id="ARBA00023136"/>
    </source>
</evidence>
<feature type="transmembrane region" description="Helical" evidence="7">
    <location>
        <begin position="231"/>
        <end position="254"/>
    </location>
</feature>
<keyword evidence="2" id="KW-0813">Transport</keyword>